<organism evidence="1 2">
    <name type="scientific">Planoprotostelium fungivorum</name>
    <dbReference type="NCBI Taxonomy" id="1890364"/>
    <lineage>
        <taxon>Eukaryota</taxon>
        <taxon>Amoebozoa</taxon>
        <taxon>Evosea</taxon>
        <taxon>Variosea</taxon>
        <taxon>Cavosteliida</taxon>
        <taxon>Cavosteliaceae</taxon>
        <taxon>Planoprotostelium</taxon>
    </lineage>
</organism>
<evidence type="ECO:0000313" key="1">
    <source>
        <dbReference type="EMBL" id="PRP75577.1"/>
    </source>
</evidence>
<name>A0A2P6MV58_9EUKA</name>
<accession>A0A2P6MV58</accession>
<protein>
    <submittedName>
        <fullName evidence="1">Uncharacterized protein</fullName>
    </submittedName>
</protein>
<evidence type="ECO:0000313" key="2">
    <source>
        <dbReference type="Proteomes" id="UP000241769"/>
    </source>
</evidence>
<dbReference type="InParanoid" id="A0A2P6MV58"/>
<sequence length="87" mass="9730">MRLNTIHLHVTSVARHLCLVQSIKPLQSTRSSHAGCAITPQRMLKAMNGRMWIDWGNAEPLLCTSASPVVQTRTSLMKEQHSRPVLT</sequence>
<dbReference type="Proteomes" id="UP000241769">
    <property type="component" value="Unassembled WGS sequence"/>
</dbReference>
<dbReference type="AlphaFoldDB" id="A0A2P6MV58"/>
<dbReference type="EMBL" id="MDYQ01000376">
    <property type="protein sequence ID" value="PRP75577.1"/>
    <property type="molecule type" value="Genomic_DNA"/>
</dbReference>
<comment type="caution">
    <text evidence="1">The sequence shown here is derived from an EMBL/GenBank/DDBJ whole genome shotgun (WGS) entry which is preliminary data.</text>
</comment>
<proteinExistence type="predicted"/>
<reference evidence="1 2" key="1">
    <citation type="journal article" date="2018" name="Genome Biol. Evol.">
        <title>Multiple Roots of Fruiting Body Formation in Amoebozoa.</title>
        <authorList>
            <person name="Hillmann F."/>
            <person name="Forbes G."/>
            <person name="Novohradska S."/>
            <person name="Ferling I."/>
            <person name="Riege K."/>
            <person name="Groth M."/>
            <person name="Westermann M."/>
            <person name="Marz M."/>
            <person name="Spaller T."/>
            <person name="Winckler T."/>
            <person name="Schaap P."/>
            <person name="Glockner G."/>
        </authorList>
    </citation>
    <scope>NUCLEOTIDE SEQUENCE [LARGE SCALE GENOMIC DNA]</scope>
    <source>
        <strain evidence="1 2">Jena</strain>
    </source>
</reference>
<keyword evidence="2" id="KW-1185">Reference proteome</keyword>
<gene>
    <name evidence="1" type="ORF">PROFUN_16479</name>
</gene>